<comment type="subcellular location">
    <subcellularLocation>
        <location evidence="1">Endoplasmic reticulum membrane</location>
        <topology evidence="1">Multi-pass membrane protein</topology>
    </subcellularLocation>
</comment>
<dbReference type="PANTHER" id="PTHR42650:SF1">
    <property type="entry name" value="GUIDED ENTRY OF TAIL-ANCHORED PROTEINS FACTOR 1"/>
    <property type="match status" value="1"/>
</dbReference>
<evidence type="ECO:0000256" key="2">
    <source>
        <dbReference type="ARBA" id="ARBA00010799"/>
    </source>
</evidence>
<evidence type="ECO:0000256" key="7">
    <source>
        <dbReference type="ARBA" id="ARBA00023054"/>
    </source>
</evidence>
<dbReference type="GO" id="GO:0005789">
    <property type="term" value="C:endoplasmic reticulum membrane"/>
    <property type="evidence" value="ECO:0007669"/>
    <property type="project" value="UniProtKB-SubCell"/>
</dbReference>
<dbReference type="InterPro" id="IPR027538">
    <property type="entry name" value="Get1_fungi"/>
</dbReference>
<dbReference type="GO" id="GO:0071816">
    <property type="term" value="P:tail-anchored membrane protein insertion into ER membrane"/>
    <property type="evidence" value="ECO:0007669"/>
    <property type="project" value="InterPro"/>
</dbReference>
<keyword evidence="5 9" id="KW-0256">Endoplasmic reticulum</keyword>
<dbReference type="EMBL" id="ML987189">
    <property type="protein sequence ID" value="KAF2256099.1"/>
    <property type="molecule type" value="Genomic_DNA"/>
</dbReference>
<dbReference type="InterPro" id="IPR028945">
    <property type="entry name" value="Get1"/>
</dbReference>
<evidence type="ECO:0000256" key="10">
    <source>
        <dbReference type="SAM" id="MobiDB-lite"/>
    </source>
</evidence>
<dbReference type="OrthoDB" id="69461at2759"/>
<keyword evidence="11" id="KW-0732">Signal</keyword>
<organism evidence="12 13">
    <name type="scientific">Trematosphaeria pertusa</name>
    <dbReference type="NCBI Taxonomy" id="390896"/>
    <lineage>
        <taxon>Eukaryota</taxon>
        <taxon>Fungi</taxon>
        <taxon>Dikarya</taxon>
        <taxon>Ascomycota</taxon>
        <taxon>Pezizomycotina</taxon>
        <taxon>Dothideomycetes</taxon>
        <taxon>Pleosporomycetidae</taxon>
        <taxon>Pleosporales</taxon>
        <taxon>Massarineae</taxon>
        <taxon>Trematosphaeriaceae</taxon>
        <taxon>Trematosphaeria</taxon>
    </lineage>
</organism>
<evidence type="ECO:0000256" key="5">
    <source>
        <dbReference type="ARBA" id="ARBA00022824"/>
    </source>
</evidence>
<dbReference type="Gene3D" id="1.10.287.660">
    <property type="entry name" value="Helix hairpin bin"/>
    <property type="match status" value="1"/>
</dbReference>
<comment type="similarity">
    <text evidence="2 9">Belongs to the WRB/GET1 family.</text>
</comment>
<accession>A0A6A6J073</accession>
<keyword evidence="3 9" id="KW-0813">Transport</keyword>
<keyword evidence="6 9" id="KW-1133">Transmembrane helix</keyword>
<dbReference type="HAMAP" id="MF_03113">
    <property type="entry name" value="Get1"/>
    <property type="match status" value="1"/>
</dbReference>
<sequence length="219" mass="24609">MPSLLLVVFTLQLLLHIINTVGANTINELLWIIYNKFPTPTSSAAQKTQHLKREIIRLKRELGNTSAQDNFSKWAKLDRQHNKAMADYQKLDSSLRTHQATFNSTISTLRWLGTQGLRLILQLWFAKSPMFWMPAGWVPYYVEWILSFPRAPVGSVSINVWGIACASMIALVGEALTASYVLATKRPAPTAAQAEPMAFAAEKKRPSRPSARTAEKKEL</sequence>
<evidence type="ECO:0000256" key="1">
    <source>
        <dbReference type="ARBA" id="ARBA00004477"/>
    </source>
</evidence>
<keyword evidence="4 9" id="KW-0812">Transmembrane</keyword>
<dbReference type="InterPro" id="IPR029012">
    <property type="entry name" value="Helix_hairpin_bin_sf"/>
</dbReference>
<feature type="topological domain" description="Cytoplasmic" evidence="9">
    <location>
        <begin position="173"/>
        <end position="219"/>
    </location>
</feature>
<feature type="chain" id="PRO_5025497871" evidence="11">
    <location>
        <begin position="24"/>
        <end position="219"/>
    </location>
</feature>
<gene>
    <name evidence="9" type="primary">GET1</name>
    <name evidence="12" type="ORF">BU26DRAFT_536396</name>
</gene>
<reference evidence="12" key="1">
    <citation type="journal article" date="2020" name="Stud. Mycol.">
        <title>101 Dothideomycetes genomes: a test case for predicting lifestyles and emergence of pathogens.</title>
        <authorList>
            <person name="Haridas S."/>
            <person name="Albert R."/>
            <person name="Binder M."/>
            <person name="Bloem J."/>
            <person name="Labutti K."/>
            <person name="Salamov A."/>
            <person name="Andreopoulos B."/>
            <person name="Baker S."/>
            <person name="Barry K."/>
            <person name="Bills G."/>
            <person name="Bluhm B."/>
            <person name="Cannon C."/>
            <person name="Castanera R."/>
            <person name="Culley D."/>
            <person name="Daum C."/>
            <person name="Ezra D."/>
            <person name="Gonzalez J."/>
            <person name="Henrissat B."/>
            <person name="Kuo A."/>
            <person name="Liang C."/>
            <person name="Lipzen A."/>
            <person name="Lutzoni F."/>
            <person name="Magnuson J."/>
            <person name="Mondo S."/>
            <person name="Nolan M."/>
            <person name="Ohm R."/>
            <person name="Pangilinan J."/>
            <person name="Park H.-J."/>
            <person name="Ramirez L."/>
            <person name="Alfaro M."/>
            <person name="Sun H."/>
            <person name="Tritt A."/>
            <person name="Yoshinaga Y."/>
            <person name="Zwiers L.-H."/>
            <person name="Turgeon B."/>
            <person name="Goodwin S."/>
            <person name="Spatafora J."/>
            <person name="Crous P."/>
            <person name="Grigoriev I."/>
        </authorList>
    </citation>
    <scope>NUCLEOTIDE SEQUENCE</scope>
    <source>
        <strain evidence="12">CBS 122368</strain>
    </source>
</reference>
<dbReference type="Pfam" id="PF04420">
    <property type="entry name" value="CHD5"/>
    <property type="match status" value="1"/>
</dbReference>
<dbReference type="FunFam" id="1.10.287.660:FF:000006">
    <property type="entry name" value="Protein GET1"/>
    <property type="match status" value="1"/>
</dbReference>
<evidence type="ECO:0000313" key="13">
    <source>
        <dbReference type="Proteomes" id="UP000800094"/>
    </source>
</evidence>
<feature type="signal peptide" evidence="11">
    <location>
        <begin position="1"/>
        <end position="23"/>
    </location>
</feature>
<feature type="topological domain" description="Lumenal" evidence="9">
    <location>
        <begin position="1"/>
        <end position="4"/>
    </location>
</feature>
<evidence type="ECO:0000256" key="4">
    <source>
        <dbReference type="ARBA" id="ARBA00022692"/>
    </source>
</evidence>
<evidence type="ECO:0000256" key="11">
    <source>
        <dbReference type="SAM" id="SignalP"/>
    </source>
</evidence>
<dbReference type="GO" id="GO:0043495">
    <property type="term" value="F:protein-membrane adaptor activity"/>
    <property type="evidence" value="ECO:0007669"/>
    <property type="project" value="TreeGrafter"/>
</dbReference>
<feature type="region of interest" description="Disordered" evidence="10">
    <location>
        <begin position="189"/>
        <end position="219"/>
    </location>
</feature>
<name>A0A6A6J073_9PLEO</name>
<dbReference type="PANTHER" id="PTHR42650">
    <property type="entry name" value="TAIL-ANCHORED PROTEIN INSERTION RECEPTOR WRB"/>
    <property type="match status" value="1"/>
</dbReference>
<dbReference type="AlphaFoldDB" id="A0A6A6J073"/>
<evidence type="ECO:0000256" key="3">
    <source>
        <dbReference type="ARBA" id="ARBA00022448"/>
    </source>
</evidence>
<dbReference type="Proteomes" id="UP000800094">
    <property type="component" value="Unassembled WGS sequence"/>
</dbReference>
<keyword evidence="7" id="KW-0175">Coiled coil</keyword>
<feature type="compositionally biased region" description="Low complexity" evidence="10">
    <location>
        <begin position="189"/>
        <end position="200"/>
    </location>
</feature>
<evidence type="ECO:0000256" key="6">
    <source>
        <dbReference type="ARBA" id="ARBA00022989"/>
    </source>
</evidence>
<evidence type="ECO:0000256" key="9">
    <source>
        <dbReference type="HAMAP-Rule" id="MF_03113"/>
    </source>
</evidence>
<dbReference type="GO" id="GO:0043529">
    <property type="term" value="C:GET complex"/>
    <property type="evidence" value="ECO:0007669"/>
    <property type="project" value="InterPro"/>
</dbReference>
<comment type="caution">
    <text evidence="9">Lacks conserved residue(s) required for the propagation of feature annotation.</text>
</comment>
<evidence type="ECO:0000256" key="8">
    <source>
        <dbReference type="ARBA" id="ARBA00023136"/>
    </source>
</evidence>
<keyword evidence="8 9" id="KW-0472">Membrane</keyword>
<protein>
    <submittedName>
        <fullName evidence="12">Uncharacterized protein</fullName>
    </submittedName>
</protein>
<keyword evidence="13" id="KW-1185">Reference proteome</keyword>
<proteinExistence type="inferred from homology"/>
<evidence type="ECO:0000313" key="12">
    <source>
        <dbReference type="EMBL" id="KAF2256099.1"/>
    </source>
</evidence>